<proteinExistence type="inferred from homology"/>
<keyword evidence="6" id="KW-1185">Reference proteome</keyword>
<dbReference type="InterPro" id="IPR036388">
    <property type="entry name" value="WH-like_DNA-bd_sf"/>
</dbReference>
<dbReference type="KEGG" id="xak:KIMC2_06680"/>
<evidence type="ECO:0000256" key="2">
    <source>
        <dbReference type="ARBA" id="ARBA00024764"/>
    </source>
</evidence>
<dbReference type="EMBL" id="AP026801">
    <property type="protein sequence ID" value="BDR56106.1"/>
    <property type="molecule type" value="Genomic_DNA"/>
</dbReference>
<feature type="coiled-coil region" evidence="4">
    <location>
        <begin position="49"/>
        <end position="89"/>
    </location>
</feature>
<dbReference type="HAMAP" id="MF_00245">
    <property type="entry name" value="UPF0122"/>
    <property type="match status" value="1"/>
</dbReference>
<dbReference type="Proteomes" id="UP001321804">
    <property type="component" value="Chromosome"/>
</dbReference>
<dbReference type="AlphaFoldDB" id="A0AAU9CUP4"/>
<comment type="similarity">
    <text evidence="1 3">Belongs to the UPF0122 family.</text>
</comment>
<sequence length="110" mass="13196">MNYVEKLRITQLIDVYGELLTDKQRDYLTFYYDEDLSLNEIGEYFKISRQAVSENLRRSVQQLENYEEKIGVLNRLDQLEQVLNQAEEKEQAPKDLIEKIRTIMDFERGN</sequence>
<protein>
    <recommendedName>
        <fullName evidence="3">UPF0122 protein KIMC2_06680</fullName>
    </recommendedName>
</protein>
<dbReference type="NCBIfam" id="NF045758">
    <property type="entry name" value="YlxM"/>
    <property type="match status" value="1"/>
</dbReference>
<dbReference type="Pfam" id="PF04297">
    <property type="entry name" value="UPF0122"/>
    <property type="match status" value="1"/>
</dbReference>
<evidence type="ECO:0000256" key="4">
    <source>
        <dbReference type="SAM" id="Coils"/>
    </source>
</evidence>
<evidence type="ECO:0000313" key="5">
    <source>
        <dbReference type="EMBL" id="BDR56106.1"/>
    </source>
</evidence>
<accession>A0AAU9CUP4</accession>
<dbReference type="InterPro" id="IPR054831">
    <property type="entry name" value="UPF0122_fam_protein"/>
</dbReference>
<evidence type="ECO:0000256" key="3">
    <source>
        <dbReference type="HAMAP-Rule" id="MF_00245"/>
    </source>
</evidence>
<dbReference type="Gene3D" id="1.10.10.10">
    <property type="entry name" value="Winged helix-like DNA-binding domain superfamily/Winged helix DNA-binding domain"/>
    <property type="match status" value="1"/>
</dbReference>
<reference evidence="5 6" key="1">
    <citation type="journal article" date="2023" name="Microbiol. Spectr.">
        <title>Symbiosis of Carpenter Bees with Uncharacterized Lactic Acid Bacteria Showing NAD Auxotrophy.</title>
        <authorList>
            <person name="Kawasaki S."/>
            <person name="Ozawa K."/>
            <person name="Mori T."/>
            <person name="Yamamoto A."/>
            <person name="Ito M."/>
            <person name="Ohkuma M."/>
            <person name="Sakamoto M."/>
            <person name="Matsutani M."/>
        </authorList>
    </citation>
    <scope>NUCLEOTIDE SEQUENCE [LARGE SCALE GENOMIC DNA]</scope>
    <source>
        <strain evidence="5 6">KimC2</strain>
    </source>
</reference>
<keyword evidence="4" id="KW-0175">Coiled coil</keyword>
<evidence type="ECO:0000256" key="1">
    <source>
        <dbReference type="ARBA" id="ARBA00008720"/>
    </source>
</evidence>
<gene>
    <name evidence="5" type="ORF">KIMC2_06680</name>
</gene>
<dbReference type="RefSeq" id="WP_317697966.1">
    <property type="nucleotide sequence ID" value="NZ_AP026801.1"/>
</dbReference>
<dbReference type="PANTHER" id="PTHR40083">
    <property type="entry name" value="UPF0122 PROTEIN CBO2450/CLC_2298"/>
    <property type="match status" value="1"/>
</dbReference>
<name>A0AAU9CUP4_9LACO</name>
<dbReference type="InterPro" id="IPR007394">
    <property type="entry name" value="UPF0122"/>
</dbReference>
<comment type="function">
    <text evidence="2 3">Might take part in the signal recognition particle (SRP) pathway. This is inferred from the conservation of its genetic proximity to ftsY/ffh. May be a regulatory protein.</text>
</comment>
<organism evidence="5 6">
    <name type="scientific">Xylocopilactobacillus apis</name>
    <dbReference type="NCBI Taxonomy" id="2932183"/>
    <lineage>
        <taxon>Bacteria</taxon>
        <taxon>Bacillati</taxon>
        <taxon>Bacillota</taxon>
        <taxon>Bacilli</taxon>
        <taxon>Lactobacillales</taxon>
        <taxon>Lactobacillaceae</taxon>
        <taxon>Xylocopilactobacillus</taxon>
    </lineage>
</organism>
<evidence type="ECO:0000313" key="6">
    <source>
        <dbReference type="Proteomes" id="UP001321804"/>
    </source>
</evidence>
<dbReference type="InterPro" id="IPR013324">
    <property type="entry name" value="RNA_pol_sigma_r3/r4-like"/>
</dbReference>
<dbReference type="SUPFAM" id="SSF88659">
    <property type="entry name" value="Sigma3 and sigma4 domains of RNA polymerase sigma factors"/>
    <property type="match status" value="1"/>
</dbReference>
<dbReference type="PANTHER" id="PTHR40083:SF1">
    <property type="entry name" value="UPF0122 PROTEIN YLXM"/>
    <property type="match status" value="1"/>
</dbReference>